<dbReference type="SUPFAM" id="SSF55785">
    <property type="entry name" value="PYP-like sensor domain (PAS domain)"/>
    <property type="match status" value="1"/>
</dbReference>
<dbReference type="SUPFAM" id="SSF55874">
    <property type="entry name" value="ATPase domain of HSP90 chaperone/DNA topoisomerase II/histidine kinase"/>
    <property type="match status" value="1"/>
</dbReference>
<dbReference type="InterPro" id="IPR003661">
    <property type="entry name" value="HisK_dim/P_dom"/>
</dbReference>
<dbReference type="SMART" id="SM00448">
    <property type="entry name" value="REC"/>
    <property type="match status" value="2"/>
</dbReference>
<dbReference type="Gene3D" id="3.30.450.20">
    <property type="entry name" value="PAS domain"/>
    <property type="match status" value="1"/>
</dbReference>
<dbReference type="InterPro" id="IPR035965">
    <property type="entry name" value="PAS-like_dom_sf"/>
</dbReference>
<dbReference type="EC" id="2.7.13.3" evidence="3"/>
<keyword evidence="10" id="KW-0067">ATP-binding</keyword>
<feature type="coiled-coil region" evidence="15">
    <location>
        <begin position="302"/>
        <end position="347"/>
    </location>
</feature>
<evidence type="ECO:0000259" key="18">
    <source>
        <dbReference type="PROSITE" id="PS50110"/>
    </source>
</evidence>
<dbReference type="RefSeq" id="WP_378112363.1">
    <property type="nucleotide sequence ID" value="NZ_JBHSNC010000041.1"/>
</dbReference>
<dbReference type="SUPFAM" id="SSF52172">
    <property type="entry name" value="CheY-like"/>
    <property type="match status" value="2"/>
</dbReference>
<dbReference type="InterPro" id="IPR011620">
    <property type="entry name" value="Sig_transdc_His_kinase_LytS_TM"/>
</dbReference>
<feature type="domain" description="PAC" evidence="20">
    <location>
        <begin position="259"/>
        <end position="311"/>
    </location>
</feature>
<dbReference type="SUPFAM" id="SSF47384">
    <property type="entry name" value="Homodimeric domain of signal transducing histidine kinase"/>
    <property type="match status" value="1"/>
</dbReference>
<dbReference type="Pfam" id="PF02518">
    <property type="entry name" value="HATPase_c"/>
    <property type="match status" value="1"/>
</dbReference>
<dbReference type="Gene3D" id="1.10.287.130">
    <property type="match status" value="1"/>
</dbReference>
<dbReference type="Pfam" id="PF00512">
    <property type="entry name" value="HisKA"/>
    <property type="match status" value="1"/>
</dbReference>
<dbReference type="CDD" id="cd16922">
    <property type="entry name" value="HATPase_EvgS-ArcB-TorS-like"/>
    <property type="match status" value="1"/>
</dbReference>
<dbReference type="InterPro" id="IPR005467">
    <property type="entry name" value="His_kinase_dom"/>
</dbReference>
<dbReference type="CDD" id="cd00130">
    <property type="entry name" value="PAS"/>
    <property type="match status" value="1"/>
</dbReference>
<keyword evidence="4" id="KW-1003">Cell membrane</keyword>
<dbReference type="PROSITE" id="PS50110">
    <property type="entry name" value="RESPONSE_REGULATORY"/>
    <property type="match status" value="2"/>
</dbReference>
<keyword evidence="13 16" id="KW-0472">Membrane</keyword>
<dbReference type="PROSITE" id="PS50112">
    <property type="entry name" value="PAS"/>
    <property type="match status" value="1"/>
</dbReference>
<feature type="transmembrane region" description="Helical" evidence="16">
    <location>
        <begin position="150"/>
        <end position="171"/>
    </location>
</feature>
<feature type="domain" description="Response regulatory" evidence="18">
    <location>
        <begin position="737"/>
        <end position="853"/>
    </location>
</feature>
<gene>
    <name evidence="21" type="ORF">ACFPQ4_13100</name>
</gene>
<evidence type="ECO:0000256" key="14">
    <source>
        <dbReference type="PROSITE-ProRule" id="PRU00169"/>
    </source>
</evidence>
<dbReference type="InterPro" id="IPR000700">
    <property type="entry name" value="PAS-assoc_C"/>
</dbReference>
<dbReference type="InterPro" id="IPR013656">
    <property type="entry name" value="PAS_4"/>
</dbReference>
<sequence>MVTFVFLLRWLHPLFAIRSERIQSIIYGVTFSIIGLIVMQMPITTEHGLHADARLVSVLLSGIVGGPISVCITTVAVVGYRIYLGGTLLFPVSAILTTTLISLFAYRWRITKPSLLDNFGWLLGLIVGVQTLLWTFIAPEVTKTYFLKELGATFLIFHTVAVPLYYSLISFEFRRLSTVRKLKESEERYRTLVENSPDIIYSCDLDGIITQANQRLAEMTKISTSELVGKLVPDLIVDLPVRQAWWECFHHVLETKQSLSFETSLRTGWDDRYTLQITLSPIFDSDRKVVQISGTGHDITELRMHEQSLLQYREHLEELVAERTAELESKNAMLADAKEAAEAANRAKSSFLANMSHEIRTPLNGIIGLSYLLQQSQLSDQQRMNVDRTIMSAHNLIALVNDVLDFSKIEANKVDIEHVAFDLYDVFSQVSNLISLKAYDKGLKLNYDIHHEVPQMIVGDPIRLNQILLNLSNNAVKFTDNGSISFEVRVASKDAESLTLAFAVRDTGIGMTEEQQKLLFQEFTQADMSTTRKYGGTGLGLVISKNLVSLMGGTIEVESAIGQGSCFSFTARFGKANDASLLNAASSPLTKLRALLVCDNAELLLVLKSQLEQFHCTVYTAENEKEALDLLRRNRNFELAIIDWKLRNTDAVRLAEKLKAESFATVQVIVLMTATHESGYLTGVQSPAIEKLLHYPISHSQLYNELVGLFKQQFYPQHAATKRIEQSDKFTELHGARVLLAEDNEINQLVASEILKEMGVQVDVAENGIEAVKLAGLHRYDVILMDLHMPVMDGITATRSIKQLPEAKQTPIVAMTADAMKGVQEQVLDVGMAAYITKPFDPIELFSLLKRLIRR</sequence>
<evidence type="ECO:0000313" key="21">
    <source>
        <dbReference type="EMBL" id="MFC5530368.1"/>
    </source>
</evidence>
<dbReference type="InterPro" id="IPR001789">
    <property type="entry name" value="Sig_transdc_resp-reg_receiver"/>
</dbReference>
<evidence type="ECO:0000256" key="13">
    <source>
        <dbReference type="ARBA" id="ARBA00023136"/>
    </source>
</evidence>
<evidence type="ECO:0000256" key="8">
    <source>
        <dbReference type="ARBA" id="ARBA00022741"/>
    </source>
</evidence>
<organism evidence="21 22">
    <name type="scientific">Cohnella yongneupensis</name>
    <dbReference type="NCBI Taxonomy" id="425006"/>
    <lineage>
        <taxon>Bacteria</taxon>
        <taxon>Bacillati</taxon>
        <taxon>Bacillota</taxon>
        <taxon>Bacilli</taxon>
        <taxon>Bacillales</taxon>
        <taxon>Paenibacillaceae</taxon>
        <taxon>Cohnella</taxon>
    </lineage>
</organism>
<dbReference type="PANTHER" id="PTHR45339">
    <property type="entry name" value="HYBRID SIGNAL TRANSDUCTION HISTIDINE KINASE J"/>
    <property type="match status" value="1"/>
</dbReference>
<dbReference type="PROSITE" id="PS50113">
    <property type="entry name" value="PAC"/>
    <property type="match status" value="1"/>
</dbReference>
<keyword evidence="5 14" id="KW-0597">Phosphoprotein</keyword>
<feature type="domain" description="Response regulatory" evidence="18">
    <location>
        <begin position="593"/>
        <end position="710"/>
    </location>
</feature>
<evidence type="ECO:0000256" key="11">
    <source>
        <dbReference type="ARBA" id="ARBA00022989"/>
    </source>
</evidence>
<dbReference type="Gene3D" id="3.40.50.2300">
    <property type="match status" value="2"/>
</dbReference>
<evidence type="ECO:0000256" key="6">
    <source>
        <dbReference type="ARBA" id="ARBA00022679"/>
    </source>
</evidence>
<dbReference type="NCBIfam" id="TIGR00229">
    <property type="entry name" value="sensory_box"/>
    <property type="match status" value="1"/>
</dbReference>
<keyword evidence="15" id="KW-0175">Coiled coil</keyword>
<evidence type="ECO:0000256" key="4">
    <source>
        <dbReference type="ARBA" id="ARBA00022475"/>
    </source>
</evidence>
<dbReference type="PANTHER" id="PTHR45339:SF1">
    <property type="entry name" value="HYBRID SIGNAL TRANSDUCTION HISTIDINE KINASE J"/>
    <property type="match status" value="1"/>
</dbReference>
<dbReference type="InterPro" id="IPR000014">
    <property type="entry name" value="PAS"/>
</dbReference>
<evidence type="ECO:0000256" key="12">
    <source>
        <dbReference type="ARBA" id="ARBA00023012"/>
    </source>
</evidence>
<dbReference type="Pfam" id="PF07694">
    <property type="entry name" value="5TM-5TMR_LYT"/>
    <property type="match status" value="1"/>
</dbReference>
<dbReference type="Gene3D" id="3.30.565.10">
    <property type="entry name" value="Histidine kinase-like ATPase, C-terminal domain"/>
    <property type="match status" value="1"/>
</dbReference>
<keyword evidence="6" id="KW-0808">Transferase</keyword>
<accession>A0ABW0QZN6</accession>
<feature type="modified residue" description="4-aspartylphosphate" evidence="14">
    <location>
        <position position="643"/>
    </location>
</feature>
<keyword evidence="8" id="KW-0547">Nucleotide-binding</keyword>
<evidence type="ECO:0000256" key="15">
    <source>
        <dbReference type="SAM" id="Coils"/>
    </source>
</evidence>
<keyword evidence="7 16" id="KW-0812">Transmembrane</keyword>
<dbReference type="InterPro" id="IPR011006">
    <property type="entry name" value="CheY-like_superfamily"/>
</dbReference>
<dbReference type="SMART" id="SM00387">
    <property type="entry name" value="HATPase_c"/>
    <property type="match status" value="1"/>
</dbReference>
<evidence type="ECO:0000256" key="1">
    <source>
        <dbReference type="ARBA" id="ARBA00000085"/>
    </source>
</evidence>
<name>A0ABW0QZN6_9BACL</name>
<feature type="transmembrane region" description="Helical" evidence="16">
    <location>
        <begin position="26"/>
        <end position="43"/>
    </location>
</feature>
<comment type="caution">
    <text evidence="21">The sequence shown here is derived from an EMBL/GenBank/DDBJ whole genome shotgun (WGS) entry which is preliminary data.</text>
</comment>
<feature type="domain" description="Histidine kinase" evidence="17">
    <location>
        <begin position="354"/>
        <end position="575"/>
    </location>
</feature>
<keyword evidence="11 16" id="KW-1133">Transmembrane helix</keyword>
<evidence type="ECO:0000256" key="2">
    <source>
        <dbReference type="ARBA" id="ARBA00004651"/>
    </source>
</evidence>
<evidence type="ECO:0000259" key="19">
    <source>
        <dbReference type="PROSITE" id="PS50112"/>
    </source>
</evidence>
<feature type="transmembrane region" description="Helical" evidence="16">
    <location>
        <begin position="118"/>
        <end position="138"/>
    </location>
</feature>
<evidence type="ECO:0000313" key="22">
    <source>
        <dbReference type="Proteomes" id="UP001596108"/>
    </source>
</evidence>
<feature type="transmembrane region" description="Helical" evidence="16">
    <location>
        <begin position="88"/>
        <end position="106"/>
    </location>
</feature>
<dbReference type="InterPro" id="IPR036890">
    <property type="entry name" value="HATPase_C_sf"/>
</dbReference>
<dbReference type="Pfam" id="PF08448">
    <property type="entry name" value="PAS_4"/>
    <property type="match status" value="1"/>
</dbReference>
<proteinExistence type="predicted"/>
<evidence type="ECO:0000259" key="20">
    <source>
        <dbReference type="PROSITE" id="PS50113"/>
    </source>
</evidence>
<comment type="catalytic activity">
    <reaction evidence="1">
        <text>ATP + protein L-histidine = ADP + protein N-phospho-L-histidine.</text>
        <dbReference type="EC" id="2.7.13.3"/>
    </reaction>
</comment>
<dbReference type="CDD" id="cd00156">
    <property type="entry name" value="REC"/>
    <property type="match status" value="1"/>
</dbReference>
<protein>
    <recommendedName>
        <fullName evidence="3">histidine kinase</fullName>
        <ecNumber evidence="3">2.7.13.3</ecNumber>
    </recommendedName>
</protein>
<feature type="modified residue" description="4-aspartylphosphate" evidence="14">
    <location>
        <position position="786"/>
    </location>
</feature>
<dbReference type="EMBL" id="JBHSNC010000041">
    <property type="protein sequence ID" value="MFC5530368.1"/>
    <property type="molecule type" value="Genomic_DNA"/>
</dbReference>
<keyword evidence="9" id="KW-0418">Kinase</keyword>
<dbReference type="InterPro" id="IPR004358">
    <property type="entry name" value="Sig_transdc_His_kin-like_C"/>
</dbReference>
<dbReference type="PRINTS" id="PR00344">
    <property type="entry name" value="BCTRLSENSOR"/>
</dbReference>
<evidence type="ECO:0000256" key="7">
    <source>
        <dbReference type="ARBA" id="ARBA00022692"/>
    </source>
</evidence>
<dbReference type="CDD" id="cd00082">
    <property type="entry name" value="HisKA"/>
    <property type="match status" value="1"/>
</dbReference>
<dbReference type="Pfam" id="PF00072">
    <property type="entry name" value="Response_reg"/>
    <property type="match status" value="2"/>
</dbReference>
<evidence type="ECO:0000259" key="17">
    <source>
        <dbReference type="PROSITE" id="PS50109"/>
    </source>
</evidence>
<reference evidence="22" key="1">
    <citation type="journal article" date="2019" name="Int. J. Syst. Evol. Microbiol.">
        <title>The Global Catalogue of Microorganisms (GCM) 10K type strain sequencing project: providing services to taxonomists for standard genome sequencing and annotation.</title>
        <authorList>
            <consortium name="The Broad Institute Genomics Platform"/>
            <consortium name="The Broad Institute Genome Sequencing Center for Infectious Disease"/>
            <person name="Wu L."/>
            <person name="Ma J."/>
        </authorList>
    </citation>
    <scope>NUCLEOTIDE SEQUENCE [LARGE SCALE GENOMIC DNA]</scope>
    <source>
        <strain evidence="22">CGMCC 1.18578</strain>
    </source>
</reference>
<keyword evidence="22" id="KW-1185">Reference proteome</keyword>
<evidence type="ECO:0000256" key="3">
    <source>
        <dbReference type="ARBA" id="ARBA00012438"/>
    </source>
</evidence>
<keyword evidence="12" id="KW-0902">Two-component regulatory system</keyword>
<comment type="subcellular location">
    <subcellularLocation>
        <location evidence="2">Cell membrane</location>
        <topology evidence="2">Multi-pass membrane protein</topology>
    </subcellularLocation>
</comment>
<dbReference type="InterPro" id="IPR003594">
    <property type="entry name" value="HATPase_dom"/>
</dbReference>
<dbReference type="InterPro" id="IPR036097">
    <property type="entry name" value="HisK_dim/P_sf"/>
</dbReference>
<feature type="transmembrane region" description="Helical" evidence="16">
    <location>
        <begin position="55"/>
        <end position="82"/>
    </location>
</feature>
<evidence type="ECO:0000256" key="16">
    <source>
        <dbReference type="SAM" id="Phobius"/>
    </source>
</evidence>
<dbReference type="SMART" id="SM00388">
    <property type="entry name" value="HisKA"/>
    <property type="match status" value="1"/>
</dbReference>
<evidence type="ECO:0000256" key="5">
    <source>
        <dbReference type="ARBA" id="ARBA00022553"/>
    </source>
</evidence>
<dbReference type="PROSITE" id="PS50109">
    <property type="entry name" value="HIS_KIN"/>
    <property type="match status" value="1"/>
</dbReference>
<feature type="domain" description="PAS" evidence="19">
    <location>
        <begin position="185"/>
        <end position="230"/>
    </location>
</feature>
<dbReference type="Proteomes" id="UP001596108">
    <property type="component" value="Unassembled WGS sequence"/>
</dbReference>
<dbReference type="SMART" id="SM00091">
    <property type="entry name" value="PAS"/>
    <property type="match status" value="1"/>
</dbReference>
<evidence type="ECO:0000256" key="10">
    <source>
        <dbReference type="ARBA" id="ARBA00022840"/>
    </source>
</evidence>
<dbReference type="CDD" id="cd17546">
    <property type="entry name" value="REC_hyHK_CKI1_RcsC-like"/>
    <property type="match status" value="1"/>
</dbReference>
<evidence type="ECO:0000256" key="9">
    <source>
        <dbReference type="ARBA" id="ARBA00022777"/>
    </source>
</evidence>